<dbReference type="InterPro" id="IPR041657">
    <property type="entry name" value="HTH_17"/>
</dbReference>
<gene>
    <name evidence="2" type="ORF">GA0070214_111174</name>
</gene>
<keyword evidence="3" id="KW-1185">Reference proteome</keyword>
<dbReference type="Gene3D" id="1.10.10.10">
    <property type="entry name" value="Winged helix-like DNA-binding domain superfamily/Winged helix DNA-binding domain"/>
    <property type="match status" value="1"/>
</dbReference>
<dbReference type="InterPro" id="IPR036388">
    <property type="entry name" value="WH-like_DNA-bd_sf"/>
</dbReference>
<proteinExistence type="predicted"/>
<dbReference type="Pfam" id="PF12728">
    <property type="entry name" value="HTH_17"/>
    <property type="match status" value="1"/>
</dbReference>
<accession>A0A1C4Z4P7</accession>
<feature type="domain" description="Helix-turn-helix" evidence="1">
    <location>
        <begin position="11"/>
        <end position="58"/>
    </location>
</feature>
<dbReference type="EMBL" id="FMCS01000011">
    <property type="protein sequence ID" value="SCF27874.1"/>
    <property type="molecule type" value="Genomic_DNA"/>
</dbReference>
<evidence type="ECO:0000259" key="1">
    <source>
        <dbReference type="Pfam" id="PF12728"/>
    </source>
</evidence>
<organism evidence="2 3">
    <name type="scientific">Micromonospora chaiyaphumensis</name>
    <dbReference type="NCBI Taxonomy" id="307119"/>
    <lineage>
        <taxon>Bacteria</taxon>
        <taxon>Bacillati</taxon>
        <taxon>Actinomycetota</taxon>
        <taxon>Actinomycetes</taxon>
        <taxon>Micromonosporales</taxon>
        <taxon>Micromonosporaceae</taxon>
        <taxon>Micromonospora</taxon>
    </lineage>
</organism>
<evidence type="ECO:0000313" key="2">
    <source>
        <dbReference type="EMBL" id="SCF27874.1"/>
    </source>
</evidence>
<reference evidence="3" key="1">
    <citation type="submission" date="2016-06" db="EMBL/GenBank/DDBJ databases">
        <authorList>
            <person name="Varghese N."/>
            <person name="Submissions Spin"/>
        </authorList>
    </citation>
    <scope>NUCLEOTIDE SEQUENCE [LARGE SCALE GENOMIC DNA]</scope>
    <source>
        <strain evidence="3">DSM 45246</strain>
    </source>
</reference>
<evidence type="ECO:0000313" key="3">
    <source>
        <dbReference type="Proteomes" id="UP000199629"/>
    </source>
</evidence>
<dbReference type="RefSeq" id="WP_091269215.1">
    <property type="nucleotide sequence ID" value="NZ_FMCS01000011.1"/>
</dbReference>
<sequence length="62" mass="7303">MKTRTIEPLWTAEDVSTFLGIPVSTLYQWRYRRIGPKASRVGRHLRYDPADVRAWLEEAADR</sequence>
<dbReference type="Proteomes" id="UP000199629">
    <property type="component" value="Unassembled WGS sequence"/>
</dbReference>
<dbReference type="InterPro" id="IPR009061">
    <property type="entry name" value="DNA-bd_dom_put_sf"/>
</dbReference>
<dbReference type="SUPFAM" id="SSF46955">
    <property type="entry name" value="Putative DNA-binding domain"/>
    <property type="match status" value="1"/>
</dbReference>
<protein>
    <submittedName>
        <fullName evidence="2">Helix-turn-helix domain-containing protein</fullName>
    </submittedName>
</protein>
<name>A0A1C4Z4P7_9ACTN</name>
<dbReference type="AlphaFoldDB" id="A0A1C4Z4P7"/>